<dbReference type="Proteomes" id="UP001589810">
    <property type="component" value="Unassembled WGS sequence"/>
</dbReference>
<dbReference type="EMBL" id="JBHLUD010000002">
    <property type="protein sequence ID" value="MFC0541964.1"/>
    <property type="molecule type" value="Genomic_DNA"/>
</dbReference>
<keyword evidence="2" id="KW-1185">Reference proteome</keyword>
<sequence length="303" mass="32970">MIYEIVRAGGVDLPDEPEGKVRWAAGAKDGVLLMHTAMETPFDEAEAVVAAISTYVDDPDTWDSLYGRLRETRALPVLDHVVTRIQGRGSIRELGRRLATTSADREPVKFGLALLGLAGNESDVEIVRTLAAHEEFTLPGLVALARLVEDAETAWWELARQVRGWGRIHLVHRLAGSERPEIRRWILVEGYRNDVMDEYLALIAAETGGLADELAADPDDELLDAACGIVVALLDKGSPAGDVHDYADGVRAVTNLLAQLEKRPSNPARLAAVQELRDFLSEEPEGWPAELAATCGRIVDAAA</sequence>
<gene>
    <name evidence="1" type="ORF">ACFFH7_10770</name>
</gene>
<evidence type="ECO:0000313" key="2">
    <source>
        <dbReference type="Proteomes" id="UP001589810"/>
    </source>
</evidence>
<evidence type="ECO:0008006" key="3">
    <source>
        <dbReference type="Google" id="ProtNLM"/>
    </source>
</evidence>
<comment type="caution">
    <text evidence="1">The sequence shown here is derived from an EMBL/GenBank/DDBJ whole genome shotgun (WGS) entry which is preliminary data.</text>
</comment>
<evidence type="ECO:0000313" key="1">
    <source>
        <dbReference type="EMBL" id="MFC0541964.1"/>
    </source>
</evidence>
<name>A0ABV6MP42_9PSEU</name>
<accession>A0ABV6MP42</accession>
<proteinExistence type="predicted"/>
<dbReference type="RefSeq" id="WP_273942001.1">
    <property type="nucleotide sequence ID" value="NZ_CP097263.1"/>
</dbReference>
<protein>
    <recommendedName>
        <fullName evidence="3">HEAT repeat domain-containing protein</fullName>
    </recommendedName>
</protein>
<organism evidence="1 2">
    <name type="scientific">Kutzneria chonburiensis</name>
    <dbReference type="NCBI Taxonomy" id="1483604"/>
    <lineage>
        <taxon>Bacteria</taxon>
        <taxon>Bacillati</taxon>
        <taxon>Actinomycetota</taxon>
        <taxon>Actinomycetes</taxon>
        <taxon>Pseudonocardiales</taxon>
        <taxon>Pseudonocardiaceae</taxon>
        <taxon>Kutzneria</taxon>
    </lineage>
</organism>
<reference evidence="1 2" key="1">
    <citation type="submission" date="2024-09" db="EMBL/GenBank/DDBJ databases">
        <authorList>
            <person name="Sun Q."/>
            <person name="Mori K."/>
        </authorList>
    </citation>
    <scope>NUCLEOTIDE SEQUENCE [LARGE SCALE GENOMIC DNA]</scope>
    <source>
        <strain evidence="1 2">TBRC 1432</strain>
    </source>
</reference>